<gene>
    <name evidence="1" type="ORF">G3I71_49445</name>
</gene>
<feature type="non-terminal residue" evidence="1">
    <location>
        <position position="128"/>
    </location>
</feature>
<sequence>MRGPDDAWSTALGTARLRGPDGTWTTVTADPDDVVRVTDNKDRRYYQSAVDVTDLVAAQGAGTWELADAAVSQTRTDREPTYYAGWSLVVVHGTVGADTAAGRSAVTVHQCGSWVGTSSTAPAFLFTG</sequence>
<dbReference type="RefSeq" id="WP_164325529.1">
    <property type="nucleotide sequence ID" value="NZ_JAAGLU010000979.1"/>
</dbReference>
<accession>A0A6B3CA11</accession>
<name>A0A6B3CA11_9ACTN</name>
<protein>
    <submittedName>
        <fullName evidence="1">Uncharacterized protein</fullName>
    </submittedName>
</protein>
<comment type="caution">
    <text evidence="1">The sequence shown here is derived from an EMBL/GenBank/DDBJ whole genome shotgun (WGS) entry which is preliminary data.</text>
</comment>
<organism evidence="1">
    <name type="scientific">Streptomyces sp. SID12501</name>
    <dbReference type="NCBI Taxonomy" id="2706042"/>
    <lineage>
        <taxon>Bacteria</taxon>
        <taxon>Bacillati</taxon>
        <taxon>Actinomycetota</taxon>
        <taxon>Actinomycetes</taxon>
        <taxon>Kitasatosporales</taxon>
        <taxon>Streptomycetaceae</taxon>
        <taxon>Streptomyces</taxon>
    </lineage>
</organism>
<reference evidence="1" key="1">
    <citation type="submission" date="2020-01" db="EMBL/GenBank/DDBJ databases">
        <title>Insect and environment-associated Actinomycetes.</title>
        <authorList>
            <person name="Currrie C."/>
            <person name="Chevrette M."/>
            <person name="Carlson C."/>
            <person name="Stubbendieck R."/>
            <person name="Wendt-Pienkowski E."/>
        </authorList>
    </citation>
    <scope>NUCLEOTIDE SEQUENCE</scope>
    <source>
        <strain evidence="1">SID12501</strain>
    </source>
</reference>
<dbReference type="AlphaFoldDB" id="A0A6B3CA11"/>
<dbReference type="EMBL" id="JAAGLU010000979">
    <property type="protein sequence ID" value="NEC93581.1"/>
    <property type="molecule type" value="Genomic_DNA"/>
</dbReference>
<evidence type="ECO:0000313" key="1">
    <source>
        <dbReference type="EMBL" id="NEC93581.1"/>
    </source>
</evidence>
<proteinExistence type="predicted"/>